<feature type="compositionally biased region" description="Low complexity" evidence="7">
    <location>
        <begin position="73"/>
        <end position="82"/>
    </location>
</feature>
<evidence type="ECO:0000313" key="9">
    <source>
        <dbReference type="RefSeq" id="XP_005752831.1"/>
    </source>
</evidence>
<keyword evidence="3" id="KW-0805">Transcription regulation</keyword>
<dbReference type="PRINTS" id="PR00686">
    <property type="entry name" value="TIFACTORIID"/>
</dbReference>
<evidence type="ECO:0000256" key="7">
    <source>
        <dbReference type="SAM" id="MobiDB-lite"/>
    </source>
</evidence>
<dbReference type="PANTHER" id="PTHR10126">
    <property type="entry name" value="TATA-BOX BINDING PROTEIN"/>
    <property type="match status" value="1"/>
</dbReference>
<dbReference type="GO" id="GO:0005634">
    <property type="term" value="C:nucleus"/>
    <property type="evidence" value="ECO:0007669"/>
    <property type="project" value="UniProtKB-SubCell"/>
</dbReference>
<keyword evidence="5" id="KW-0804">Transcription</keyword>
<dbReference type="Pfam" id="PF00352">
    <property type="entry name" value="TBP"/>
    <property type="match status" value="2"/>
</dbReference>
<dbReference type="InterPro" id="IPR012295">
    <property type="entry name" value="TBP_dom_sf"/>
</dbReference>
<dbReference type="Gene3D" id="3.30.310.10">
    <property type="entry name" value="TATA-Binding Protein"/>
    <property type="match status" value="2"/>
</dbReference>
<dbReference type="GeneID" id="102213364"/>
<feature type="region of interest" description="Disordered" evidence="7">
    <location>
        <begin position="61"/>
        <end position="113"/>
    </location>
</feature>
<keyword evidence="6" id="KW-0539">Nucleus</keyword>
<dbReference type="InterPro" id="IPR000814">
    <property type="entry name" value="TBP"/>
</dbReference>
<evidence type="ECO:0000256" key="4">
    <source>
        <dbReference type="ARBA" id="ARBA00023125"/>
    </source>
</evidence>
<evidence type="ECO:0000313" key="8">
    <source>
        <dbReference type="Proteomes" id="UP000695023"/>
    </source>
</evidence>
<comment type="subcellular location">
    <subcellularLocation>
        <location evidence="1">Nucleus</location>
    </subcellularLocation>
</comment>
<reference evidence="9" key="1">
    <citation type="submission" date="2025-08" db="UniProtKB">
        <authorList>
            <consortium name="RefSeq"/>
        </authorList>
    </citation>
    <scope>IDENTIFICATION</scope>
</reference>
<gene>
    <name evidence="9" type="primary">LOC102213364</name>
</gene>
<dbReference type="RefSeq" id="XP_005752831.1">
    <property type="nucleotide sequence ID" value="XM_005752774.2"/>
</dbReference>
<dbReference type="GO" id="GO:0003677">
    <property type="term" value="F:DNA binding"/>
    <property type="evidence" value="ECO:0007669"/>
    <property type="project" value="UniProtKB-KW"/>
</dbReference>
<evidence type="ECO:0000256" key="6">
    <source>
        <dbReference type="ARBA" id="ARBA00023242"/>
    </source>
</evidence>
<accession>A0A9Y3VZX5</accession>
<proteinExistence type="inferred from homology"/>
<dbReference type="AlphaFoldDB" id="A0A9Y3VZX5"/>
<keyword evidence="4" id="KW-0238">DNA-binding</keyword>
<evidence type="ECO:0000256" key="5">
    <source>
        <dbReference type="ARBA" id="ARBA00023163"/>
    </source>
</evidence>
<dbReference type="Proteomes" id="UP000695023">
    <property type="component" value="Unplaced"/>
</dbReference>
<name>A0A9Y3VZX5_9CICH</name>
<sequence>MDESALERYFDEFIANNPRRTEDVSEEVGEEELFFKLLPDELLTLNTVTCDDADRICKKEDRTAESGIAGTQSRDSSSQNSSAEAKPTCASSSSELKALPVKPGTPEDPETLKEKSSNLAPVICNVISTVDLGCCLDLKFIARRMWNVQYKPQYFTGIIARIREPKATATIFRTGKIICLGTKSVEESRLAARKFVRKLQKFGFPVHFLNFKIQNIVAYCQTFPVDLAELQKVHKGQCSYEPELHNRLILNPITGIRVSFISAGCINVCGAKTRAEVDAIFQTICRILREYRWERTCSGALISKPN</sequence>
<evidence type="ECO:0000256" key="3">
    <source>
        <dbReference type="ARBA" id="ARBA00023015"/>
    </source>
</evidence>
<evidence type="ECO:0000256" key="2">
    <source>
        <dbReference type="ARBA" id="ARBA00005560"/>
    </source>
</evidence>
<keyword evidence="8" id="KW-1185">Reference proteome</keyword>
<dbReference type="GO" id="GO:0006352">
    <property type="term" value="P:DNA-templated transcription initiation"/>
    <property type="evidence" value="ECO:0007669"/>
    <property type="project" value="InterPro"/>
</dbReference>
<evidence type="ECO:0000256" key="1">
    <source>
        <dbReference type="ARBA" id="ARBA00004123"/>
    </source>
</evidence>
<organism evidence="8 9">
    <name type="scientific">Pundamilia nyererei</name>
    <dbReference type="NCBI Taxonomy" id="303518"/>
    <lineage>
        <taxon>Eukaryota</taxon>
        <taxon>Metazoa</taxon>
        <taxon>Chordata</taxon>
        <taxon>Craniata</taxon>
        <taxon>Vertebrata</taxon>
        <taxon>Euteleostomi</taxon>
        <taxon>Actinopterygii</taxon>
        <taxon>Neopterygii</taxon>
        <taxon>Teleostei</taxon>
        <taxon>Neoteleostei</taxon>
        <taxon>Acanthomorphata</taxon>
        <taxon>Ovalentaria</taxon>
        <taxon>Cichlomorphae</taxon>
        <taxon>Cichliformes</taxon>
        <taxon>Cichlidae</taxon>
        <taxon>African cichlids</taxon>
        <taxon>Pseudocrenilabrinae</taxon>
        <taxon>Haplochromini</taxon>
        <taxon>Pundamilia</taxon>
    </lineage>
</organism>
<dbReference type="SUPFAM" id="SSF55945">
    <property type="entry name" value="TATA-box binding protein-like"/>
    <property type="match status" value="2"/>
</dbReference>
<comment type="similarity">
    <text evidence="2">Belongs to the TBP family.</text>
</comment>
<protein>
    <submittedName>
        <fullName evidence="9">TATA-box-binding protein-like</fullName>
    </submittedName>
</protein>
<dbReference type="FunFam" id="3.30.310.10:FF:000005">
    <property type="entry name" value="TATA box-binding protein-like 1"/>
    <property type="match status" value="1"/>
</dbReference>